<dbReference type="AlphaFoldDB" id="A0AAV7KV55"/>
<feature type="transmembrane region" description="Helical" evidence="16">
    <location>
        <begin position="162"/>
        <end position="184"/>
    </location>
</feature>
<evidence type="ECO:0000256" key="4">
    <source>
        <dbReference type="ARBA" id="ARBA00022692"/>
    </source>
</evidence>
<sequence length="273" mass="31074">MCFTDDKIVNTAEELKVASFFCSEDRGNTSLHKDVTFYSFPFPGLCVVTVVCILLFVVGIVGNIMTILIISKSRNMRTTTNLYLSSIALSDVLILLCMPLDLYKMWNFRPWRLGDMVCKLSQYVSEACTYSTVLHITALSMERYLAVCYPLQVKVIITRTKIKWLIVMLWAVALSSAGPVFVLVGVEFENGTDPAETGECKCTSYAVTSGLLNIMMWVSSLYFFVPVCCLSLLYSLIGKKLWRRRRRHRNRSNTQTVKMLGKCTPQRGWDYLH</sequence>
<keyword evidence="4 15" id="KW-0812">Transmembrane</keyword>
<keyword evidence="11 15" id="KW-0807">Transducer</keyword>
<evidence type="ECO:0000256" key="6">
    <source>
        <dbReference type="ARBA" id="ARBA00023040"/>
    </source>
</evidence>
<dbReference type="GO" id="GO:0005886">
    <property type="term" value="C:plasma membrane"/>
    <property type="evidence" value="ECO:0007669"/>
    <property type="project" value="UniProtKB-SubCell"/>
</dbReference>
<comment type="subcellular location">
    <subcellularLocation>
        <location evidence="1">Cell membrane</location>
        <topology evidence="1">Multi-pass membrane protein</topology>
    </subcellularLocation>
</comment>
<comment type="caution">
    <text evidence="18">The sequence shown here is derived from an EMBL/GenBank/DDBJ whole genome shotgun (WGS) entry which is preliminary data.</text>
</comment>
<organism evidence="18 19">
    <name type="scientific">Pleurodeles waltl</name>
    <name type="common">Iberian ribbed newt</name>
    <dbReference type="NCBI Taxonomy" id="8319"/>
    <lineage>
        <taxon>Eukaryota</taxon>
        <taxon>Metazoa</taxon>
        <taxon>Chordata</taxon>
        <taxon>Craniata</taxon>
        <taxon>Vertebrata</taxon>
        <taxon>Euteleostomi</taxon>
        <taxon>Amphibia</taxon>
        <taxon>Batrachia</taxon>
        <taxon>Caudata</taxon>
        <taxon>Salamandroidea</taxon>
        <taxon>Salamandridae</taxon>
        <taxon>Pleurodelinae</taxon>
        <taxon>Pleurodeles</taxon>
    </lineage>
</organism>
<dbReference type="GO" id="GO:0009755">
    <property type="term" value="P:hormone-mediated signaling pathway"/>
    <property type="evidence" value="ECO:0007669"/>
    <property type="project" value="TreeGrafter"/>
</dbReference>
<protein>
    <recommendedName>
        <fullName evidence="2">Growth hormone secretagogue receptor type 1</fullName>
    </recommendedName>
    <alternativeName>
        <fullName evidence="13">GH-releasing peptide receptor</fullName>
    </alternativeName>
    <alternativeName>
        <fullName evidence="12">Ghrelin receptor</fullName>
    </alternativeName>
</protein>
<dbReference type="GO" id="GO:0001616">
    <property type="term" value="F:growth hormone secretagogue receptor activity"/>
    <property type="evidence" value="ECO:0007669"/>
    <property type="project" value="TreeGrafter"/>
</dbReference>
<keyword evidence="10" id="KW-0325">Glycoprotein</keyword>
<dbReference type="InterPro" id="IPR000276">
    <property type="entry name" value="GPCR_Rhodpsn"/>
</dbReference>
<evidence type="ECO:0000256" key="10">
    <source>
        <dbReference type="ARBA" id="ARBA00023180"/>
    </source>
</evidence>
<feature type="transmembrane region" description="Helical" evidence="16">
    <location>
        <begin position="42"/>
        <end position="70"/>
    </location>
</feature>
<dbReference type="EMBL" id="JANPWB010000016">
    <property type="protein sequence ID" value="KAJ1080038.1"/>
    <property type="molecule type" value="Genomic_DNA"/>
</dbReference>
<dbReference type="Pfam" id="PF00001">
    <property type="entry name" value="7tm_1"/>
    <property type="match status" value="1"/>
</dbReference>
<evidence type="ECO:0000313" key="19">
    <source>
        <dbReference type="Proteomes" id="UP001066276"/>
    </source>
</evidence>
<keyword evidence="7 16" id="KW-0472">Membrane</keyword>
<accession>A0AAV7KV55</accession>
<gene>
    <name evidence="18" type="ORF">NDU88_000260</name>
</gene>
<dbReference type="PRINTS" id="PR01417">
    <property type="entry name" value="GHSRECEPTOR"/>
</dbReference>
<evidence type="ECO:0000256" key="1">
    <source>
        <dbReference type="ARBA" id="ARBA00004651"/>
    </source>
</evidence>
<evidence type="ECO:0000256" key="14">
    <source>
        <dbReference type="ARBA" id="ARBA00056988"/>
    </source>
</evidence>
<keyword evidence="9 15" id="KW-0675">Receptor</keyword>
<evidence type="ECO:0000256" key="16">
    <source>
        <dbReference type="SAM" id="Phobius"/>
    </source>
</evidence>
<dbReference type="InterPro" id="IPR017452">
    <property type="entry name" value="GPCR_Rhodpsn_7TM"/>
</dbReference>
<dbReference type="PRINTS" id="PR00237">
    <property type="entry name" value="GPCRRHODOPSN"/>
</dbReference>
<name>A0AAV7KV55_PLEWA</name>
<keyword evidence="3" id="KW-1003">Cell membrane</keyword>
<feature type="transmembrane region" description="Helical" evidence="16">
    <location>
        <begin position="214"/>
        <end position="237"/>
    </location>
</feature>
<evidence type="ECO:0000256" key="5">
    <source>
        <dbReference type="ARBA" id="ARBA00022989"/>
    </source>
</evidence>
<evidence type="ECO:0000259" key="17">
    <source>
        <dbReference type="PROSITE" id="PS50262"/>
    </source>
</evidence>
<feature type="domain" description="G-protein coupled receptors family 1 profile" evidence="17">
    <location>
        <begin position="62"/>
        <end position="273"/>
    </location>
</feature>
<evidence type="ECO:0000256" key="7">
    <source>
        <dbReference type="ARBA" id="ARBA00023136"/>
    </source>
</evidence>
<keyword evidence="5 16" id="KW-1133">Transmembrane helix</keyword>
<evidence type="ECO:0000256" key="3">
    <source>
        <dbReference type="ARBA" id="ARBA00022475"/>
    </source>
</evidence>
<comment type="similarity">
    <text evidence="15">Belongs to the G-protein coupled receptor 1 family.</text>
</comment>
<evidence type="ECO:0000256" key="13">
    <source>
        <dbReference type="ARBA" id="ARBA00033151"/>
    </source>
</evidence>
<keyword evidence="8" id="KW-1015">Disulfide bond</keyword>
<reference evidence="18" key="1">
    <citation type="journal article" date="2022" name="bioRxiv">
        <title>Sequencing and chromosome-scale assembly of the giantPleurodeles waltlgenome.</title>
        <authorList>
            <person name="Brown T."/>
            <person name="Elewa A."/>
            <person name="Iarovenko S."/>
            <person name="Subramanian E."/>
            <person name="Araus A.J."/>
            <person name="Petzold A."/>
            <person name="Susuki M."/>
            <person name="Suzuki K.-i.T."/>
            <person name="Hayashi T."/>
            <person name="Toyoda A."/>
            <person name="Oliveira C."/>
            <person name="Osipova E."/>
            <person name="Leigh N.D."/>
            <person name="Simon A."/>
            <person name="Yun M.H."/>
        </authorList>
    </citation>
    <scope>NUCLEOTIDE SEQUENCE</scope>
    <source>
        <strain evidence="18">20211129_DDA</strain>
        <tissue evidence="18">Liver</tissue>
    </source>
</reference>
<keyword evidence="6 15" id="KW-0297">G-protein coupled receptor</keyword>
<evidence type="ECO:0000256" key="12">
    <source>
        <dbReference type="ARBA" id="ARBA00032291"/>
    </source>
</evidence>
<evidence type="ECO:0000256" key="8">
    <source>
        <dbReference type="ARBA" id="ARBA00023157"/>
    </source>
</evidence>
<evidence type="ECO:0000256" key="9">
    <source>
        <dbReference type="ARBA" id="ARBA00023170"/>
    </source>
</evidence>
<dbReference type="PROSITE" id="PS00237">
    <property type="entry name" value="G_PROTEIN_RECEP_F1_1"/>
    <property type="match status" value="1"/>
</dbReference>
<dbReference type="Proteomes" id="UP001066276">
    <property type="component" value="Chromosome 12"/>
</dbReference>
<dbReference type="PANTHER" id="PTHR24243:SF7">
    <property type="entry name" value="GROWTH HORMONE SECRETAGOGUE RECEPTOR TYPE 1"/>
    <property type="match status" value="1"/>
</dbReference>
<dbReference type="Gene3D" id="1.20.1070.10">
    <property type="entry name" value="Rhodopsin 7-helix transmembrane proteins"/>
    <property type="match status" value="1"/>
</dbReference>
<keyword evidence="19" id="KW-1185">Reference proteome</keyword>
<dbReference type="SUPFAM" id="SSF81321">
    <property type="entry name" value="Family A G protein-coupled receptor-like"/>
    <property type="match status" value="1"/>
</dbReference>
<comment type="function">
    <text evidence="14">Receptor for ghrelin, coupled to G-alpha-11 proteins. Stimulates growth hormone secretion. Also binds other growth hormone releasing peptides (GHRP) (e.g. Met-enkephalin and GHRP-6) as well as non-peptide, low molecular weight secretagogues (e.g. L-692,429, MK-0677, adenosine).</text>
</comment>
<evidence type="ECO:0000256" key="2">
    <source>
        <dbReference type="ARBA" id="ARBA00018726"/>
    </source>
</evidence>
<evidence type="ECO:0000256" key="11">
    <source>
        <dbReference type="ARBA" id="ARBA00023224"/>
    </source>
</evidence>
<proteinExistence type="inferred from homology"/>
<dbReference type="PROSITE" id="PS50262">
    <property type="entry name" value="G_PROTEIN_RECEP_F1_2"/>
    <property type="match status" value="1"/>
</dbReference>
<dbReference type="PANTHER" id="PTHR24243">
    <property type="entry name" value="G-PROTEIN COUPLED RECEPTOR"/>
    <property type="match status" value="1"/>
</dbReference>
<evidence type="ECO:0000256" key="15">
    <source>
        <dbReference type="RuleBase" id="RU000688"/>
    </source>
</evidence>
<evidence type="ECO:0000313" key="18">
    <source>
        <dbReference type="EMBL" id="KAJ1080038.1"/>
    </source>
</evidence>
<dbReference type="InterPro" id="IPR003905">
    <property type="entry name" value="GHS-R/MTLR"/>
</dbReference>